<dbReference type="EMBL" id="FP565814">
    <property type="protein sequence ID" value="CBH23133.1"/>
    <property type="molecule type" value="Genomic_DNA"/>
</dbReference>
<dbReference type="KEGG" id="srm:SRM_00212"/>
<reference evidence="1 2" key="1">
    <citation type="journal article" date="2010" name="ISME J.">
        <title>Fine-scale evolution: genomic, phenotypic and ecological differentiation in two coexisting Salinibacter ruber strains.</title>
        <authorList>
            <person name="Pena A."/>
            <person name="Teeling H."/>
            <person name="Huerta-Cepas J."/>
            <person name="Santos F."/>
            <person name="Yarza P."/>
            <person name="Brito-Echeverria J."/>
            <person name="Lucio M."/>
            <person name="Schmitt-Kopplin P."/>
            <person name="Meseguer I."/>
            <person name="Schenowitz C."/>
            <person name="Dossat C."/>
            <person name="Barbe V."/>
            <person name="Dopazo J."/>
            <person name="Rossello-Mora R."/>
            <person name="Schuler M."/>
            <person name="Glockner F.O."/>
            <person name="Amann R."/>
            <person name="Gabaldon T."/>
            <person name="Anton J."/>
        </authorList>
    </citation>
    <scope>NUCLEOTIDE SEQUENCE [LARGE SCALE GENOMIC DNA]</scope>
    <source>
        <strain evidence="1 2">M8</strain>
    </source>
</reference>
<organism evidence="1 2">
    <name type="scientific">Salinibacter ruber (strain M8)</name>
    <dbReference type="NCBI Taxonomy" id="761659"/>
    <lineage>
        <taxon>Bacteria</taxon>
        <taxon>Pseudomonadati</taxon>
        <taxon>Rhodothermota</taxon>
        <taxon>Rhodothermia</taxon>
        <taxon>Rhodothermales</taxon>
        <taxon>Salinibacteraceae</taxon>
        <taxon>Salinibacter</taxon>
    </lineage>
</organism>
<evidence type="ECO:0000313" key="1">
    <source>
        <dbReference type="EMBL" id="CBH23133.1"/>
    </source>
</evidence>
<name>D5H528_SALRM</name>
<reference evidence="2" key="2">
    <citation type="submission" date="2010-04" db="EMBL/GenBank/DDBJ databases">
        <title>Genome sequence of Salinibacter ruber M8.</title>
        <authorList>
            <consortium name="Genoscope"/>
        </authorList>
    </citation>
    <scope>NUCLEOTIDE SEQUENCE [LARGE SCALE GENOMIC DNA]</scope>
    <source>
        <strain evidence="2">M8</strain>
    </source>
</reference>
<dbReference type="AlphaFoldDB" id="D5H528"/>
<sequence>MVEIDPDAHLFGGKWFENAVLMGVSAERSVPQSASMRTFSSFLSWWQGYQSRINKVIECTCRFRSTNVEAPVGPAWGRLSERLPCREF</sequence>
<dbReference type="Proteomes" id="UP000000933">
    <property type="component" value="Chromosome"/>
</dbReference>
<dbReference type="HOGENOM" id="CLU_2467220_0_0_10"/>
<gene>
    <name evidence="1" type="ordered locus">SRM_00212</name>
</gene>
<accession>D5H528</accession>
<evidence type="ECO:0000313" key="2">
    <source>
        <dbReference type="Proteomes" id="UP000000933"/>
    </source>
</evidence>
<proteinExistence type="predicted"/>
<protein>
    <submittedName>
        <fullName evidence="1">Uncharacterized protein</fullName>
    </submittedName>
</protein>